<dbReference type="InterPro" id="IPR029787">
    <property type="entry name" value="Nucleotide_cyclase"/>
</dbReference>
<organism evidence="4 5">
    <name type="scientific">Deinococcus radiopugnans ATCC 19172</name>
    <dbReference type="NCBI Taxonomy" id="585398"/>
    <lineage>
        <taxon>Bacteria</taxon>
        <taxon>Thermotogati</taxon>
        <taxon>Deinococcota</taxon>
        <taxon>Deinococci</taxon>
        <taxon>Deinococcales</taxon>
        <taxon>Deinococcaceae</taxon>
        <taxon>Deinococcus</taxon>
    </lineage>
</organism>
<reference evidence="4 5" key="1">
    <citation type="submission" date="2019-06" db="EMBL/GenBank/DDBJ databases">
        <title>Genome sequence of Deinococcus radiopugnans ATCC 19172.</title>
        <authorList>
            <person name="Maclea K.S."/>
            <person name="Maynard C.R."/>
        </authorList>
    </citation>
    <scope>NUCLEOTIDE SEQUENCE [LARGE SCALE GENOMIC DNA]</scope>
    <source>
        <strain evidence="4 5">ATCC 19172</strain>
    </source>
</reference>
<keyword evidence="1" id="KW-1133">Transmembrane helix</keyword>
<sequence length="366" mass="39853">MTPITPMTPFSPVSPTAEAPALARRRRVYMFAVGAGTLLVFLGSLVASPHDLYLRSFGPVLVLLGLADLWWLWSRRPLHVAEYGGYAVLAAATMAQIALLSLLPVPPGLYPNSSPYWTLVCTCIIGFLALPPRWAWGANLALLSVCLLVPWLTLSAYAFDHPLLFLRLQGSVLIVNVLLGSMVTLRTQIVETGRSEQTMRVLAFTDPLTGLPNRRAVSPAVEALLADHQRGVPGTLHLIDIDHFKHINDEHGHDVGDLVLMDVARLLSACVTLPGDALPTVGRWGGEEFIVIMPGTDRTLSQRRATALLQEFRRSSWPHGLKVTVSIGSSTVATDDTFGTLLFRADQALYRAKAAGRDQVVLAQET</sequence>
<reference evidence="3 6" key="2">
    <citation type="submission" date="2020-08" db="EMBL/GenBank/DDBJ databases">
        <title>Genomic Encyclopedia of Type Strains, Phase IV (KMG-IV): sequencing the most valuable type-strain genomes for metagenomic binning, comparative biology and taxonomic classification.</title>
        <authorList>
            <person name="Goeker M."/>
        </authorList>
    </citation>
    <scope>NUCLEOTIDE SEQUENCE [LARGE SCALE GENOMIC DNA]</scope>
    <source>
        <strain evidence="3 6">DSM 12027</strain>
    </source>
</reference>
<dbReference type="InterPro" id="IPR043128">
    <property type="entry name" value="Rev_trsase/Diguanyl_cyclase"/>
</dbReference>
<dbReference type="AlphaFoldDB" id="A0A5C4XLL0"/>
<name>A0A5C4XLL0_9DEIO</name>
<dbReference type="FunFam" id="3.30.70.270:FF:000001">
    <property type="entry name" value="Diguanylate cyclase domain protein"/>
    <property type="match status" value="1"/>
</dbReference>
<evidence type="ECO:0000259" key="2">
    <source>
        <dbReference type="PROSITE" id="PS50887"/>
    </source>
</evidence>
<dbReference type="GO" id="GO:0052621">
    <property type="term" value="F:diguanylate cyclase activity"/>
    <property type="evidence" value="ECO:0007669"/>
    <property type="project" value="TreeGrafter"/>
</dbReference>
<dbReference type="SMART" id="SM00267">
    <property type="entry name" value="GGDEF"/>
    <property type="match status" value="1"/>
</dbReference>
<dbReference type="Proteomes" id="UP000313988">
    <property type="component" value="Unassembled WGS sequence"/>
</dbReference>
<keyword evidence="1" id="KW-0472">Membrane</keyword>
<evidence type="ECO:0000313" key="6">
    <source>
        <dbReference type="Proteomes" id="UP000629870"/>
    </source>
</evidence>
<dbReference type="EMBL" id="JACHEW010000040">
    <property type="protein sequence ID" value="MBB6018724.1"/>
    <property type="molecule type" value="Genomic_DNA"/>
</dbReference>
<evidence type="ECO:0000256" key="1">
    <source>
        <dbReference type="SAM" id="Phobius"/>
    </source>
</evidence>
<dbReference type="EMBL" id="VDMO01000040">
    <property type="protein sequence ID" value="TNM64396.1"/>
    <property type="molecule type" value="Genomic_DNA"/>
</dbReference>
<comment type="caution">
    <text evidence="4">The sequence shown here is derived from an EMBL/GenBank/DDBJ whole genome shotgun (WGS) entry which is preliminary data.</text>
</comment>
<feature type="transmembrane region" description="Helical" evidence="1">
    <location>
        <begin position="85"/>
        <end position="103"/>
    </location>
</feature>
<feature type="transmembrane region" description="Helical" evidence="1">
    <location>
        <begin position="165"/>
        <end position="185"/>
    </location>
</feature>
<feature type="transmembrane region" description="Helical" evidence="1">
    <location>
        <begin position="28"/>
        <end position="47"/>
    </location>
</feature>
<dbReference type="Gene3D" id="3.30.70.270">
    <property type="match status" value="1"/>
</dbReference>
<evidence type="ECO:0000313" key="3">
    <source>
        <dbReference type="EMBL" id="MBB6018724.1"/>
    </source>
</evidence>
<feature type="transmembrane region" description="Helical" evidence="1">
    <location>
        <begin position="53"/>
        <end position="73"/>
    </location>
</feature>
<dbReference type="Pfam" id="PF00990">
    <property type="entry name" value="GGDEF"/>
    <property type="match status" value="1"/>
</dbReference>
<evidence type="ECO:0000313" key="5">
    <source>
        <dbReference type="Proteomes" id="UP000313988"/>
    </source>
</evidence>
<keyword evidence="6" id="KW-1185">Reference proteome</keyword>
<dbReference type="InterPro" id="IPR000160">
    <property type="entry name" value="GGDEF_dom"/>
</dbReference>
<dbReference type="SUPFAM" id="SSF55073">
    <property type="entry name" value="Nucleotide cyclase"/>
    <property type="match status" value="1"/>
</dbReference>
<dbReference type="RefSeq" id="WP_139404889.1">
    <property type="nucleotide sequence ID" value="NZ_JACHEW010000040.1"/>
</dbReference>
<dbReference type="OrthoDB" id="23692at2"/>
<keyword evidence="1" id="KW-0812">Transmembrane</keyword>
<dbReference type="NCBIfam" id="TIGR00254">
    <property type="entry name" value="GGDEF"/>
    <property type="match status" value="1"/>
</dbReference>
<feature type="transmembrane region" description="Helical" evidence="1">
    <location>
        <begin position="115"/>
        <end position="131"/>
    </location>
</feature>
<protein>
    <submittedName>
        <fullName evidence="3">Diguanylate cyclase (GGDEF)-like protein</fullName>
    </submittedName>
    <submittedName>
        <fullName evidence="4">GGDEF domain-containing protein</fullName>
    </submittedName>
</protein>
<accession>A0A5C4XLL0</accession>
<proteinExistence type="predicted"/>
<dbReference type="CDD" id="cd01949">
    <property type="entry name" value="GGDEF"/>
    <property type="match status" value="1"/>
</dbReference>
<dbReference type="PANTHER" id="PTHR45138">
    <property type="entry name" value="REGULATORY COMPONENTS OF SENSORY TRANSDUCTION SYSTEM"/>
    <property type="match status" value="1"/>
</dbReference>
<gene>
    <name evidence="4" type="ORF">FHR04_19675</name>
    <name evidence="3" type="ORF">HNQ04_004005</name>
</gene>
<dbReference type="PROSITE" id="PS50887">
    <property type="entry name" value="GGDEF"/>
    <property type="match status" value="1"/>
</dbReference>
<dbReference type="InterPro" id="IPR050469">
    <property type="entry name" value="Diguanylate_Cyclase"/>
</dbReference>
<dbReference type="Proteomes" id="UP000629870">
    <property type="component" value="Unassembled WGS sequence"/>
</dbReference>
<dbReference type="PANTHER" id="PTHR45138:SF9">
    <property type="entry name" value="DIGUANYLATE CYCLASE DGCM-RELATED"/>
    <property type="match status" value="1"/>
</dbReference>
<feature type="transmembrane region" description="Helical" evidence="1">
    <location>
        <begin position="138"/>
        <end position="159"/>
    </location>
</feature>
<feature type="domain" description="GGDEF" evidence="2">
    <location>
        <begin position="232"/>
        <end position="365"/>
    </location>
</feature>
<evidence type="ECO:0000313" key="4">
    <source>
        <dbReference type="EMBL" id="TNM64396.1"/>
    </source>
</evidence>